<evidence type="ECO:0000313" key="2">
    <source>
        <dbReference type="Proteomes" id="UP000234681"/>
    </source>
</evidence>
<reference evidence="2" key="1">
    <citation type="submission" date="2005-09" db="EMBL/GenBank/DDBJ databases">
        <authorList>
            <person name="Mural R.J."/>
            <person name="Li P.W."/>
            <person name="Adams M.D."/>
            <person name="Amanatides P.G."/>
            <person name="Baden-Tillson H."/>
            <person name="Barnstead M."/>
            <person name="Chin S.H."/>
            <person name="Dew I."/>
            <person name="Evans C.A."/>
            <person name="Ferriera S."/>
            <person name="Flanigan M."/>
            <person name="Fosler C."/>
            <person name="Glodek A."/>
            <person name="Gu Z."/>
            <person name="Holt R.A."/>
            <person name="Jennings D."/>
            <person name="Kraft C.L."/>
            <person name="Lu F."/>
            <person name="Nguyen T."/>
            <person name="Nusskern D.R."/>
            <person name="Pfannkoch C.M."/>
            <person name="Sitter C."/>
            <person name="Sutton G.G."/>
            <person name="Venter J.C."/>
            <person name="Wang Z."/>
            <person name="Woodage T."/>
            <person name="Zheng X.H."/>
            <person name="Zhong F."/>
        </authorList>
    </citation>
    <scope>NUCLEOTIDE SEQUENCE [LARGE SCALE GENOMIC DNA]</scope>
    <source>
        <strain>BN</strain>
        <strain evidence="2">Sprague-Dawley</strain>
    </source>
</reference>
<protein>
    <submittedName>
        <fullName evidence="1">RCG62090</fullName>
    </submittedName>
</protein>
<organism evidence="1 2">
    <name type="scientific">Rattus norvegicus</name>
    <name type="common">Rat</name>
    <dbReference type="NCBI Taxonomy" id="10116"/>
    <lineage>
        <taxon>Eukaryota</taxon>
        <taxon>Metazoa</taxon>
        <taxon>Chordata</taxon>
        <taxon>Craniata</taxon>
        <taxon>Vertebrata</taxon>
        <taxon>Euteleostomi</taxon>
        <taxon>Mammalia</taxon>
        <taxon>Eutheria</taxon>
        <taxon>Euarchontoglires</taxon>
        <taxon>Glires</taxon>
        <taxon>Rodentia</taxon>
        <taxon>Myomorpha</taxon>
        <taxon>Muroidea</taxon>
        <taxon>Muridae</taxon>
        <taxon>Murinae</taxon>
        <taxon>Rattus</taxon>
    </lineage>
</organism>
<dbReference type="EMBL" id="CH473947">
    <property type="protein sequence ID" value="EDM03285.1"/>
    <property type="molecule type" value="Genomic_DNA"/>
</dbReference>
<dbReference type="Proteomes" id="UP000234681">
    <property type="component" value="Chromosome 6"/>
</dbReference>
<proteinExistence type="predicted"/>
<dbReference type="AlphaFoldDB" id="A6HB80"/>
<evidence type="ECO:0000313" key="1">
    <source>
        <dbReference type="EMBL" id="EDM03285.1"/>
    </source>
</evidence>
<accession>A6HB80</accession>
<gene>
    <name evidence="1" type="ORF">rCG_62090</name>
</gene>
<name>A6HB80_RAT</name>
<sequence>MCLRSQHSGVSGRPIAMTLKPAWSIE</sequence>